<dbReference type="EMBL" id="CAFBQD010000002">
    <property type="protein sequence ID" value="CAB5044768.1"/>
    <property type="molecule type" value="Genomic_DNA"/>
</dbReference>
<evidence type="ECO:0000313" key="2">
    <source>
        <dbReference type="EMBL" id="CAB5044768.1"/>
    </source>
</evidence>
<accession>A0A6J7MHP2</accession>
<proteinExistence type="predicted"/>
<sequence>MKKILPLILAIGFIFPIQPAQALGCAQVKAMIKSMGNDINFSNAKSAKKMVDAYETAFKNPKCLPAKDIAEMRTAAKDLIVECAKPDTVYKMLFTKPVYEAFCGGFKRLSKYTK</sequence>
<dbReference type="EMBL" id="CAFBOQ010000003">
    <property type="protein sequence ID" value="CAB4977983.1"/>
    <property type="molecule type" value="Genomic_DNA"/>
</dbReference>
<dbReference type="AlphaFoldDB" id="A0A6J7MHP2"/>
<reference evidence="1" key="1">
    <citation type="submission" date="2020-05" db="EMBL/GenBank/DDBJ databases">
        <authorList>
            <person name="Chiriac C."/>
            <person name="Salcher M."/>
            <person name="Ghai R."/>
            <person name="Kavagutti S V."/>
        </authorList>
    </citation>
    <scope>NUCLEOTIDE SEQUENCE</scope>
</reference>
<evidence type="ECO:0000313" key="1">
    <source>
        <dbReference type="EMBL" id="CAB4977983.1"/>
    </source>
</evidence>
<organism evidence="1">
    <name type="scientific">freshwater metagenome</name>
    <dbReference type="NCBI Taxonomy" id="449393"/>
    <lineage>
        <taxon>unclassified sequences</taxon>
        <taxon>metagenomes</taxon>
        <taxon>ecological metagenomes</taxon>
    </lineage>
</organism>
<protein>
    <submittedName>
        <fullName evidence="1">Unannotated protein</fullName>
    </submittedName>
</protein>
<name>A0A6J7MHP2_9ZZZZ</name>
<gene>
    <name evidence="1" type="ORF">UFOPK3990_00216</name>
    <name evidence="2" type="ORF">UFOPK4245_00156</name>
</gene>